<evidence type="ECO:0000313" key="2">
    <source>
        <dbReference type="Proteomes" id="UP001207468"/>
    </source>
</evidence>
<accession>A0ACC0U848</accession>
<organism evidence="1 2">
    <name type="scientific">Russula earlei</name>
    <dbReference type="NCBI Taxonomy" id="71964"/>
    <lineage>
        <taxon>Eukaryota</taxon>
        <taxon>Fungi</taxon>
        <taxon>Dikarya</taxon>
        <taxon>Basidiomycota</taxon>
        <taxon>Agaricomycotina</taxon>
        <taxon>Agaricomycetes</taxon>
        <taxon>Russulales</taxon>
        <taxon>Russulaceae</taxon>
        <taxon>Russula</taxon>
    </lineage>
</organism>
<comment type="caution">
    <text evidence="1">The sequence shown here is derived from an EMBL/GenBank/DDBJ whole genome shotgun (WGS) entry which is preliminary data.</text>
</comment>
<reference evidence="1" key="1">
    <citation type="submission" date="2021-03" db="EMBL/GenBank/DDBJ databases">
        <title>Evolutionary priming and transition to the ectomycorrhizal habit in an iconic lineage of mushroom-forming fungi: is preadaptation a requirement?</title>
        <authorList>
            <consortium name="DOE Joint Genome Institute"/>
            <person name="Looney B.P."/>
            <person name="Miyauchi S."/>
            <person name="Morin E."/>
            <person name="Drula E."/>
            <person name="Courty P.E."/>
            <person name="Chicoki N."/>
            <person name="Fauchery L."/>
            <person name="Kohler A."/>
            <person name="Kuo A."/>
            <person name="LaButti K."/>
            <person name="Pangilinan J."/>
            <person name="Lipzen A."/>
            <person name="Riley R."/>
            <person name="Andreopoulos W."/>
            <person name="He G."/>
            <person name="Johnson J."/>
            <person name="Barry K.W."/>
            <person name="Grigoriev I.V."/>
            <person name="Nagy L."/>
            <person name="Hibbett D."/>
            <person name="Henrissat B."/>
            <person name="Matheny P.B."/>
            <person name="Labbe J."/>
            <person name="Martin A.F."/>
        </authorList>
    </citation>
    <scope>NUCLEOTIDE SEQUENCE</scope>
    <source>
        <strain evidence="1">BPL698</strain>
    </source>
</reference>
<protein>
    <submittedName>
        <fullName evidence="1">Uncharacterized protein</fullName>
    </submittedName>
</protein>
<keyword evidence="2" id="KW-1185">Reference proteome</keyword>
<proteinExistence type="predicted"/>
<dbReference type="EMBL" id="JAGFNK010000116">
    <property type="protein sequence ID" value="KAI9507667.1"/>
    <property type="molecule type" value="Genomic_DNA"/>
</dbReference>
<name>A0ACC0U848_9AGAM</name>
<dbReference type="Proteomes" id="UP001207468">
    <property type="component" value="Unassembled WGS sequence"/>
</dbReference>
<sequence length="208" mass="22681">MRRSGPRTSCGRGLCVAFVARRLARPSGRSRLFPGRSQRVKNRITSHGEVQRCRWLEHRGRGGSGGLCVDDFEAISLSEVPLGVEGVGQAGSSGASQSPSTSESDTTTSFQHTKQSQAQARPRTTSKTSRRSRKSLRRDTELRLILDFPLRPTFIPSPTKSRTPSSALPPPEVTPIHDDGSVFYARDSFRGIHSRSGNCRGGSIAEHP</sequence>
<gene>
    <name evidence="1" type="ORF">F5148DRAFT_87012</name>
</gene>
<evidence type="ECO:0000313" key="1">
    <source>
        <dbReference type="EMBL" id="KAI9507667.1"/>
    </source>
</evidence>